<gene>
    <name evidence="3" type="ORF">CKO28_12950</name>
</gene>
<dbReference type="Gene3D" id="3.40.50.150">
    <property type="entry name" value="Vaccinia Virus protein VP39"/>
    <property type="match status" value="1"/>
</dbReference>
<dbReference type="InterPro" id="IPR029063">
    <property type="entry name" value="SAM-dependent_MTases_sf"/>
</dbReference>
<dbReference type="PANTHER" id="PTHR43861">
    <property type="entry name" value="TRANS-ACONITATE 2-METHYLTRANSFERASE-RELATED"/>
    <property type="match status" value="1"/>
</dbReference>
<feature type="domain" description="Methyltransferase" evidence="2">
    <location>
        <begin position="57"/>
        <end position="162"/>
    </location>
</feature>
<dbReference type="EMBL" id="NRRL01000034">
    <property type="protein sequence ID" value="MBK1668939.1"/>
    <property type="molecule type" value="Genomic_DNA"/>
</dbReference>
<proteinExistence type="predicted"/>
<dbReference type="CDD" id="cd02440">
    <property type="entry name" value="AdoMet_MTases"/>
    <property type="match status" value="1"/>
</dbReference>
<evidence type="ECO:0000256" key="1">
    <source>
        <dbReference type="ARBA" id="ARBA00022679"/>
    </source>
</evidence>
<evidence type="ECO:0000259" key="2">
    <source>
        <dbReference type="Pfam" id="PF13649"/>
    </source>
</evidence>
<dbReference type="SUPFAM" id="SSF53335">
    <property type="entry name" value="S-adenosyl-L-methionine-dependent methyltransferases"/>
    <property type="match status" value="1"/>
</dbReference>
<sequence length="247" mass="27242">MTLSPSAEASRERFNSLVEDGAYGPGFTHPKPAQAFVGTVINELLQEMGGETLSLSILDAGCGNGAWLHFLHELAASGRTAPAVYGFDVADRMVEAADQELASLEAVVHVQRGDILDPASYRFPDGRETFDLLFAYDVVQQVPRNRQFDAIQRLTDAMKPGGRVVVFDHERWSRYGLRMAFRKAITAKLGIQLVPRYFCAASYPPLADMARRISALPALTAEVVVKGHPRKRALVVRRAPARGSKWF</sequence>
<name>A0ABS1DFC8_9PROT</name>
<protein>
    <recommendedName>
        <fullName evidence="2">Methyltransferase domain-containing protein</fullName>
    </recommendedName>
</protein>
<dbReference type="InterPro" id="IPR041698">
    <property type="entry name" value="Methyltransf_25"/>
</dbReference>
<organism evidence="3 4">
    <name type="scientific">Rhodovibrio sodomensis</name>
    <dbReference type="NCBI Taxonomy" id="1088"/>
    <lineage>
        <taxon>Bacteria</taxon>
        <taxon>Pseudomonadati</taxon>
        <taxon>Pseudomonadota</taxon>
        <taxon>Alphaproteobacteria</taxon>
        <taxon>Rhodospirillales</taxon>
        <taxon>Rhodovibrionaceae</taxon>
        <taxon>Rhodovibrio</taxon>
    </lineage>
</organism>
<dbReference type="RefSeq" id="WP_200341261.1">
    <property type="nucleotide sequence ID" value="NZ_NRRL01000034.1"/>
</dbReference>
<reference evidence="3 4" key="1">
    <citation type="journal article" date="2020" name="Microorganisms">
        <title>Osmotic Adaptation and Compatible Solute Biosynthesis of Phototrophic Bacteria as Revealed from Genome Analyses.</title>
        <authorList>
            <person name="Imhoff J.F."/>
            <person name="Rahn T."/>
            <person name="Kunzel S."/>
            <person name="Keller A."/>
            <person name="Neulinger S.C."/>
        </authorList>
    </citation>
    <scope>NUCLEOTIDE SEQUENCE [LARGE SCALE GENOMIC DNA]</scope>
    <source>
        <strain evidence="3 4">DSM 9895</strain>
    </source>
</reference>
<dbReference type="Pfam" id="PF13649">
    <property type="entry name" value="Methyltransf_25"/>
    <property type="match status" value="1"/>
</dbReference>
<accession>A0ABS1DFC8</accession>
<comment type="caution">
    <text evidence="3">The sequence shown here is derived from an EMBL/GenBank/DDBJ whole genome shotgun (WGS) entry which is preliminary data.</text>
</comment>
<dbReference type="Proteomes" id="UP001296873">
    <property type="component" value="Unassembled WGS sequence"/>
</dbReference>
<keyword evidence="1" id="KW-0808">Transferase</keyword>
<evidence type="ECO:0000313" key="4">
    <source>
        <dbReference type="Proteomes" id="UP001296873"/>
    </source>
</evidence>
<keyword evidence="4" id="KW-1185">Reference proteome</keyword>
<evidence type="ECO:0000313" key="3">
    <source>
        <dbReference type="EMBL" id="MBK1668939.1"/>
    </source>
</evidence>